<gene>
    <name evidence="3" type="ORF">N5D93_13465</name>
</gene>
<organism evidence="3 4">
    <name type="scientific">Achromobacter spanius</name>
    <dbReference type="NCBI Taxonomy" id="217203"/>
    <lineage>
        <taxon>Bacteria</taxon>
        <taxon>Pseudomonadati</taxon>
        <taxon>Pseudomonadota</taxon>
        <taxon>Betaproteobacteria</taxon>
        <taxon>Burkholderiales</taxon>
        <taxon>Alcaligenaceae</taxon>
        <taxon>Achromobacter</taxon>
    </lineage>
</organism>
<dbReference type="Pfam" id="PF05721">
    <property type="entry name" value="PhyH"/>
    <property type="match status" value="1"/>
</dbReference>
<evidence type="ECO:0000256" key="1">
    <source>
        <dbReference type="ARBA" id="ARBA00001954"/>
    </source>
</evidence>
<protein>
    <submittedName>
        <fullName evidence="3">Phytanoyl-CoA dioxygenase family protein</fullName>
    </submittedName>
</protein>
<dbReference type="PANTHER" id="PTHR20883">
    <property type="entry name" value="PHYTANOYL-COA DIOXYGENASE DOMAIN CONTAINING 1"/>
    <property type="match status" value="1"/>
</dbReference>
<keyword evidence="3" id="KW-0223">Dioxygenase</keyword>
<sequence length="260" mass="28631">MSGFLHDDQIAVLRKQGFVVARQFADPSQVAALRALAQRHLAEHVAPIEYEADLQYPGAPPSRGAEGGLTVRRLLNAYARDPLFAQWATDPRIGQWLARYFDEPPVLSTVHHNCVMTKHPAYGSLTGWHQDIRYWSFTDTDLVSCWLALGPETRNNGGLSFIPGSHAAAFAPEQFDEKKFFREDAPQNADWIARAVCPELQAGDVVFFHCRTLHAAQGNRSDQVKLSVVHTYHPASCHPVAGTRSASQPGVPLGAPAESD</sequence>
<accession>A0AA42S247</accession>
<keyword evidence="3" id="KW-0560">Oxidoreductase</keyword>
<dbReference type="Proteomes" id="UP001161094">
    <property type="component" value="Unassembled WGS sequence"/>
</dbReference>
<dbReference type="AlphaFoldDB" id="A0AA42S247"/>
<reference evidence="3" key="1">
    <citation type="submission" date="2022-09" db="EMBL/GenBank/DDBJ databases">
        <title>Intensive care unit water sources are persistently colonized with multi-drug resistant bacteria and are the site of extensive horizontal gene transfer of antibiotic resistance genes.</title>
        <authorList>
            <person name="Diorio-Toth L."/>
        </authorList>
    </citation>
    <scope>NUCLEOTIDE SEQUENCE</scope>
    <source>
        <strain evidence="3">GD03843</strain>
    </source>
</reference>
<name>A0AA42S247_9BURK</name>
<dbReference type="InterPro" id="IPR008775">
    <property type="entry name" value="Phytyl_CoA_dOase-like"/>
</dbReference>
<evidence type="ECO:0000313" key="3">
    <source>
        <dbReference type="EMBL" id="MDH0736822.1"/>
    </source>
</evidence>
<dbReference type="GO" id="GO:0016706">
    <property type="term" value="F:2-oxoglutarate-dependent dioxygenase activity"/>
    <property type="evidence" value="ECO:0007669"/>
    <property type="project" value="UniProtKB-ARBA"/>
</dbReference>
<evidence type="ECO:0000313" key="4">
    <source>
        <dbReference type="Proteomes" id="UP001161094"/>
    </source>
</evidence>
<comment type="caution">
    <text evidence="3">The sequence shown here is derived from an EMBL/GenBank/DDBJ whole genome shotgun (WGS) entry which is preliminary data.</text>
</comment>
<feature type="region of interest" description="Disordered" evidence="2">
    <location>
        <begin position="239"/>
        <end position="260"/>
    </location>
</feature>
<dbReference type="Gene3D" id="2.60.120.620">
    <property type="entry name" value="q2cbj1_9rhob like domain"/>
    <property type="match status" value="1"/>
</dbReference>
<dbReference type="GO" id="GO:0005506">
    <property type="term" value="F:iron ion binding"/>
    <property type="evidence" value="ECO:0007669"/>
    <property type="project" value="UniProtKB-ARBA"/>
</dbReference>
<proteinExistence type="predicted"/>
<evidence type="ECO:0000256" key="2">
    <source>
        <dbReference type="SAM" id="MobiDB-lite"/>
    </source>
</evidence>
<dbReference type="RefSeq" id="WP_279995432.1">
    <property type="nucleotide sequence ID" value="NZ_JAOCDZ010000008.1"/>
</dbReference>
<dbReference type="SUPFAM" id="SSF51197">
    <property type="entry name" value="Clavaminate synthase-like"/>
    <property type="match status" value="1"/>
</dbReference>
<dbReference type="EMBL" id="JAOCDZ010000008">
    <property type="protein sequence ID" value="MDH0736822.1"/>
    <property type="molecule type" value="Genomic_DNA"/>
</dbReference>
<dbReference type="PANTHER" id="PTHR20883:SF48">
    <property type="entry name" value="ECTOINE DIOXYGENASE"/>
    <property type="match status" value="1"/>
</dbReference>
<comment type="cofactor">
    <cofactor evidence="1">
        <name>Fe(2+)</name>
        <dbReference type="ChEBI" id="CHEBI:29033"/>
    </cofactor>
</comment>